<protein>
    <submittedName>
        <fullName evidence="1">Uncharacterized protein</fullName>
    </submittedName>
</protein>
<reference evidence="1" key="1">
    <citation type="submission" date="2023-01" db="EMBL/GenBank/DDBJ databases">
        <title>Metagenome sequencing of chrysophaentin producing Chrysophaeum taylorii.</title>
        <authorList>
            <person name="Davison J."/>
            <person name="Bewley C."/>
        </authorList>
    </citation>
    <scope>NUCLEOTIDE SEQUENCE</scope>
    <source>
        <strain evidence="1">NIES-1699</strain>
    </source>
</reference>
<gene>
    <name evidence="1" type="ORF">CTAYLR_007799</name>
</gene>
<evidence type="ECO:0000313" key="1">
    <source>
        <dbReference type="EMBL" id="KAJ8608738.1"/>
    </source>
</evidence>
<dbReference type="Pfam" id="PF11316">
    <property type="entry name" value="Rhamno_transf"/>
    <property type="match status" value="1"/>
</dbReference>
<proteinExistence type="predicted"/>
<accession>A0AAD7UKU7</accession>
<dbReference type="InterPro" id="IPR021466">
    <property type="entry name" value="Put_rhamnosyl_transferase"/>
</dbReference>
<comment type="caution">
    <text evidence="1">The sequence shown here is derived from an EMBL/GenBank/DDBJ whole genome shotgun (WGS) entry which is preliminary data.</text>
</comment>
<dbReference type="AlphaFoldDB" id="A0AAD7UKU7"/>
<evidence type="ECO:0000313" key="2">
    <source>
        <dbReference type="Proteomes" id="UP001230188"/>
    </source>
</evidence>
<name>A0AAD7UKU7_9STRA</name>
<organism evidence="1 2">
    <name type="scientific">Chrysophaeum taylorii</name>
    <dbReference type="NCBI Taxonomy" id="2483200"/>
    <lineage>
        <taxon>Eukaryota</taxon>
        <taxon>Sar</taxon>
        <taxon>Stramenopiles</taxon>
        <taxon>Ochrophyta</taxon>
        <taxon>Pelagophyceae</taxon>
        <taxon>Pelagomonadales</taxon>
        <taxon>Pelagomonadaceae</taxon>
        <taxon>Chrysophaeum</taxon>
    </lineage>
</organism>
<dbReference type="EMBL" id="JAQMWT010000161">
    <property type="protein sequence ID" value="KAJ8608738.1"/>
    <property type="molecule type" value="Genomic_DNA"/>
</dbReference>
<sequence>MVVVRVTVLAMVAAAGPFVVVPVVKELEGVDAVVVVSECKSMKAFLGLGAVKRVIVLYTGSGLCRKNVRGVVVAKRGMTWISAAVRYARSPYVLAVDAREGEDSIPPTRATLLTMIQQLEAAGPGTYVGTSQRACAADLGYTGDASEVRKSRIRGDRLVVPLQNSLHFAADLRVNEVGFGRCRDDLHEWLLSDTDTLCYSLFAAAKAITFRPEKSKRIRRKALGRKGLFCAAFDAKRLVDRERGKAAMQGCRRRGRTLALFGATDLDLWTMMPAIVESEELVVAGWNMSQKVALWARVALGASATLEPWNSRELAEIQPNRVVASPSAKEEWRDALSFFGNLVDDEVAACSQPETTNLQRFVAKYYAASASFGDAPKRSDAGRMISDDETTTPWFSFDSGLGAAVHVITTRFCLTQGRVVELVMARLELLEAFCLPSIAAQTSRRFVWVVMVDSDLHPPARARLNALLRPYPHMHVVSVSDWSRVTSVADQLALAKVWRKPPKSAASVRLLQTRIDADDALPSRAVDVIQHDALEIGRRHDWSINNVSKARERVIFWKTAADWGPKSDATLGTIWFETNDFPISVGLTKVTDIATSRFLKNEESPRSIRSVMKYVHTEIDKIIRCHRVLAPNDVVPDELFEKPSRNNKNPNNIIAAPLRTRTIASNSMRGVHSAKDKRRRRVVAQMHAVVGIYGLSETLVARINQRLVQSEKNIAIAHLAVRCRDKAHFSCTEFANARLTKLARKNKHHRQSSGGGGAN</sequence>
<dbReference type="Proteomes" id="UP001230188">
    <property type="component" value="Unassembled WGS sequence"/>
</dbReference>
<keyword evidence="2" id="KW-1185">Reference proteome</keyword>